<reference evidence="2 3" key="1">
    <citation type="submission" date="2019-01" db="EMBL/GenBank/DDBJ databases">
        <authorList>
            <person name="Chen W.-M."/>
        </authorList>
    </citation>
    <scope>NUCLEOTIDE SEQUENCE [LARGE SCALE GENOMIC DNA]</scope>
    <source>
        <strain evidence="2 3">TER-1</strain>
    </source>
</reference>
<dbReference type="AlphaFoldDB" id="A0A437PBZ7"/>
<dbReference type="InterPro" id="IPR036380">
    <property type="entry name" value="Isochorismatase-like_sf"/>
</dbReference>
<evidence type="ECO:0000259" key="1">
    <source>
        <dbReference type="Pfam" id="PF00857"/>
    </source>
</evidence>
<gene>
    <name evidence="2" type="ORF">EOE48_07495</name>
</gene>
<dbReference type="Gene3D" id="3.40.50.850">
    <property type="entry name" value="Isochorismatase-like"/>
    <property type="match status" value="1"/>
</dbReference>
<evidence type="ECO:0000313" key="2">
    <source>
        <dbReference type="EMBL" id="RVU19784.1"/>
    </source>
</evidence>
<protein>
    <submittedName>
        <fullName evidence="2">Isochorismatase family protein</fullName>
    </submittedName>
</protein>
<dbReference type="EMBL" id="SACP01000005">
    <property type="protein sequence ID" value="RVU19784.1"/>
    <property type="molecule type" value="Genomic_DNA"/>
</dbReference>
<dbReference type="RefSeq" id="WP_127728168.1">
    <property type="nucleotide sequence ID" value="NZ_SACP01000005.1"/>
</dbReference>
<dbReference type="SUPFAM" id="SSF52499">
    <property type="entry name" value="Isochorismatase-like hydrolases"/>
    <property type="match status" value="1"/>
</dbReference>
<organism evidence="2 3">
    <name type="scientific">Methylobacterium oryzihabitans</name>
    <dbReference type="NCBI Taxonomy" id="2499852"/>
    <lineage>
        <taxon>Bacteria</taxon>
        <taxon>Pseudomonadati</taxon>
        <taxon>Pseudomonadota</taxon>
        <taxon>Alphaproteobacteria</taxon>
        <taxon>Hyphomicrobiales</taxon>
        <taxon>Methylobacteriaceae</taxon>
        <taxon>Methylobacterium</taxon>
    </lineage>
</organism>
<dbReference type="PANTHER" id="PTHR14119">
    <property type="entry name" value="HYDROLASE"/>
    <property type="match status" value="1"/>
</dbReference>
<dbReference type="InterPro" id="IPR000868">
    <property type="entry name" value="Isochorismatase-like_dom"/>
</dbReference>
<proteinExistence type="predicted"/>
<feature type="domain" description="Isochorismatase-like" evidence="1">
    <location>
        <begin position="9"/>
        <end position="154"/>
    </location>
</feature>
<sequence length="177" mass="18621">MPLLSRTRSALLVVDLQARLVPAIADGAAVVAQAGRLMRAAERLGVPVLLTEQNPKGLGATVPQLEAGSHPVLEKRAFSATRAEGFLACLPDRPDVVVAGCEAHVCVLQTVAGLIEAGRRVFVVEDAVGSRAPASRAAALRRMTAHGAEIVTVEMVVFEWLESAADPLFKDVVALVK</sequence>
<comment type="caution">
    <text evidence="2">The sequence shown here is derived from an EMBL/GenBank/DDBJ whole genome shotgun (WGS) entry which is preliminary data.</text>
</comment>
<evidence type="ECO:0000313" key="3">
    <source>
        <dbReference type="Proteomes" id="UP000286997"/>
    </source>
</evidence>
<dbReference type="Pfam" id="PF00857">
    <property type="entry name" value="Isochorismatase"/>
    <property type="match status" value="1"/>
</dbReference>
<dbReference type="OrthoDB" id="9796958at2"/>
<dbReference type="PANTHER" id="PTHR14119:SF3">
    <property type="entry name" value="ISOCHORISMATASE DOMAIN-CONTAINING PROTEIN 2"/>
    <property type="match status" value="1"/>
</dbReference>
<dbReference type="Proteomes" id="UP000286997">
    <property type="component" value="Unassembled WGS sequence"/>
</dbReference>
<name>A0A437PBZ7_9HYPH</name>
<keyword evidence="3" id="KW-1185">Reference proteome</keyword>
<accession>A0A437PBZ7</accession>
<dbReference type="InterPro" id="IPR050993">
    <property type="entry name" value="Isochorismatase_domain"/>
</dbReference>